<evidence type="ECO:0000259" key="10">
    <source>
        <dbReference type="PROSITE" id="PS51779"/>
    </source>
</evidence>
<dbReference type="Pfam" id="PF03799">
    <property type="entry name" value="FtsQ_DivIB_C"/>
    <property type="match status" value="1"/>
</dbReference>
<evidence type="ECO:0000256" key="2">
    <source>
        <dbReference type="ARBA" id="ARBA00022475"/>
    </source>
</evidence>
<keyword evidence="3 9" id="KW-0997">Cell inner membrane</keyword>
<organism evidence="11 12">
    <name type="scientific">Sinobacterium norvegicum</name>
    <dbReference type="NCBI Taxonomy" id="1641715"/>
    <lineage>
        <taxon>Bacteria</taxon>
        <taxon>Pseudomonadati</taxon>
        <taxon>Pseudomonadota</taxon>
        <taxon>Gammaproteobacteria</taxon>
        <taxon>Cellvibrionales</taxon>
        <taxon>Spongiibacteraceae</taxon>
        <taxon>Sinobacterium</taxon>
    </lineage>
</organism>
<comment type="caution">
    <text evidence="11">The sequence shown here is derived from an EMBL/GenBank/DDBJ whole genome shotgun (WGS) entry which is preliminary data.</text>
</comment>
<comment type="function">
    <text evidence="9">Essential cell division protein. May link together the upstream cell division proteins, which are predominantly cytoplasmic, with the downstream cell division proteins, which are predominantly periplasmic. May control correct divisome assembly.</text>
</comment>
<keyword evidence="6 9" id="KW-1133">Transmembrane helix</keyword>
<protein>
    <recommendedName>
        <fullName evidence="9">Cell division protein FtsQ</fullName>
    </recommendedName>
</protein>
<dbReference type="InterPro" id="IPR013685">
    <property type="entry name" value="POTRA_FtsQ_type"/>
</dbReference>
<dbReference type="PANTHER" id="PTHR35851:SF1">
    <property type="entry name" value="CELL DIVISION PROTEIN FTSQ"/>
    <property type="match status" value="1"/>
</dbReference>
<name>A0ABM9AJB6_9GAMM</name>
<evidence type="ECO:0000313" key="12">
    <source>
        <dbReference type="Proteomes" id="UP000838100"/>
    </source>
</evidence>
<evidence type="ECO:0000256" key="7">
    <source>
        <dbReference type="ARBA" id="ARBA00023136"/>
    </source>
</evidence>
<evidence type="ECO:0000256" key="8">
    <source>
        <dbReference type="ARBA" id="ARBA00023306"/>
    </source>
</evidence>
<evidence type="ECO:0000256" key="3">
    <source>
        <dbReference type="ARBA" id="ARBA00022519"/>
    </source>
</evidence>
<dbReference type="InterPro" id="IPR005548">
    <property type="entry name" value="Cell_div_FtsQ/DivIB_C"/>
</dbReference>
<keyword evidence="2 9" id="KW-1003">Cell membrane</keyword>
<dbReference type="Pfam" id="PF08478">
    <property type="entry name" value="POTRA_1"/>
    <property type="match status" value="1"/>
</dbReference>
<dbReference type="Gene3D" id="3.40.50.11690">
    <property type="entry name" value="Cell division protein FtsQ/DivIB"/>
    <property type="match status" value="1"/>
</dbReference>
<dbReference type="RefSeq" id="WP_237445852.1">
    <property type="nucleotide sequence ID" value="NZ_CAKLPX010000005.1"/>
</dbReference>
<feature type="transmembrane region" description="Helical" evidence="9">
    <location>
        <begin position="26"/>
        <end position="50"/>
    </location>
</feature>
<keyword evidence="8 9" id="KW-0131">Cell cycle</keyword>
<evidence type="ECO:0000256" key="6">
    <source>
        <dbReference type="ARBA" id="ARBA00022989"/>
    </source>
</evidence>
<dbReference type="InterPro" id="IPR045335">
    <property type="entry name" value="FtsQ_C_sf"/>
</dbReference>
<evidence type="ECO:0000256" key="5">
    <source>
        <dbReference type="ARBA" id="ARBA00022692"/>
    </source>
</evidence>
<evidence type="ECO:0000256" key="1">
    <source>
        <dbReference type="ARBA" id="ARBA00004370"/>
    </source>
</evidence>
<dbReference type="Gene3D" id="3.10.20.310">
    <property type="entry name" value="membrane protein fhac"/>
    <property type="match status" value="1"/>
</dbReference>
<reference evidence="11" key="1">
    <citation type="submission" date="2021-12" db="EMBL/GenBank/DDBJ databases">
        <authorList>
            <person name="Rodrigo-Torres L."/>
            <person name="Arahal R. D."/>
            <person name="Lucena T."/>
        </authorList>
    </citation>
    <scope>NUCLEOTIDE SEQUENCE</scope>
    <source>
        <strain evidence="11">CECT 8267</strain>
    </source>
</reference>
<accession>A0ABM9AJB6</accession>
<comment type="subcellular location">
    <subcellularLocation>
        <location evidence="9">Cell inner membrane</location>
        <topology evidence="9">Single-pass type II membrane protein</topology>
    </subcellularLocation>
    <subcellularLocation>
        <location evidence="1">Membrane</location>
    </subcellularLocation>
    <text evidence="9">Localizes to the division septum.</text>
</comment>
<dbReference type="PROSITE" id="PS51779">
    <property type="entry name" value="POTRA"/>
    <property type="match status" value="1"/>
</dbReference>
<keyword evidence="7 9" id="KW-0472">Membrane</keyword>
<gene>
    <name evidence="9 11" type="primary">ftsQ</name>
    <name evidence="11" type="ORF">SIN8267_03309</name>
</gene>
<dbReference type="PANTHER" id="PTHR35851">
    <property type="entry name" value="CELL DIVISION PROTEIN FTSQ"/>
    <property type="match status" value="1"/>
</dbReference>
<feature type="domain" description="POTRA" evidence="10">
    <location>
        <begin position="66"/>
        <end position="135"/>
    </location>
</feature>
<evidence type="ECO:0000313" key="11">
    <source>
        <dbReference type="EMBL" id="CAH0993168.1"/>
    </source>
</evidence>
<evidence type="ECO:0000256" key="4">
    <source>
        <dbReference type="ARBA" id="ARBA00022618"/>
    </source>
</evidence>
<proteinExistence type="inferred from homology"/>
<dbReference type="EMBL" id="CAKLPX010000005">
    <property type="protein sequence ID" value="CAH0993168.1"/>
    <property type="molecule type" value="Genomic_DNA"/>
</dbReference>
<comment type="similarity">
    <text evidence="9">Belongs to the FtsQ/DivIB family. FtsQ subfamily.</text>
</comment>
<keyword evidence="4 9" id="KW-0132">Cell division</keyword>
<keyword evidence="5 9" id="KW-0812">Transmembrane</keyword>
<keyword evidence="12" id="KW-1185">Reference proteome</keyword>
<dbReference type="InterPro" id="IPR026579">
    <property type="entry name" value="FtsQ"/>
</dbReference>
<sequence length="270" mass="30585">MAKKVAGKKQVQKGASRTVEKQPLRIVLPFKMLALSALALCSVMGGYYAIVNMPAVDFSWHGDEVVEIEAVIVDAPLEQVSENDIRAVILPYMEQDFYGIALAQLQLDLTSLPWVDTAVIKRQWPNKISVTLLEKTVIARWGESQLLTQKGNMFTPERMIKPLLLPELAGPDGMQVRVMELYLELTLLLGNIEPKITRLAVDERYNWTLVLDNDVRLILGNELMVERLRRFVTLYSELKSQPQSIDYVDFRHANGFAVGWKNNKMKNANG</sequence>
<comment type="subunit">
    <text evidence="9">Part of a complex composed of FtsB, FtsL and FtsQ.</text>
</comment>
<dbReference type="InterPro" id="IPR034746">
    <property type="entry name" value="POTRA"/>
</dbReference>
<dbReference type="GO" id="GO:0051301">
    <property type="term" value="P:cell division"/>
    <property type="evidence" value="ECO:0007669"/>
    <property type="project" value="UniProtKB-KW"/>
</dbReference>
<dbReference type="Proteomes" id="UP000838100">
    <property type="component" value="Unassembled WGS sequence"/>
</dbReference>
<evidence type="ECO:0000256" key="9">
    <source>
        <dbReference type="HAMAP-Rule" id="MF_00911"/>
    </source>
</evidence>
<dbReference type="HAMAP" id="MF_00911">
    <property type="entry name" value="FtsQ_subfam"/>
    <property type="match status" value="1"/>
</dbReference>